<name>A0A5N0TGS1_9MICO</name>
<dbReference type="PANTHER" id="PTHR46438:SF11">
    <property type="entry name" value="LIPASE-RELATED"/>
    <property type="match status" value="1"/>
</dbReference>
<dbReference type="Gene3D" id="3.40.50.1820">
    <property type="entry name" value="alpha/beta hydrolase"/>
    <property type="match status" value="1"/>
</dbReference>
<evidence type="ECO:0000259" key="1">
    <source>
        <dbReference type="Pfam" id="PF00561"/>
    </source>
</evidence>
<dbReference type="AlphaFoldDB" id="A0A5N0TGS1"/>
<dbReference type="PANTHER" id="PTHR46438">
    <property type="entry name" value="ALPHA/BETA-HYDROLASES SUPERFAMILY PROTEIN"/>
    <property type="match status" value="1"/>
</dbReference>
<sequence>MPQDQGMVAARTAAVAGLTFRIHSSVHPDPAAVYVLVHGIGMSHRYLRRLHAVLAQRATVHSLDMPGFGGTPKPRREVPVEEMAAALGGVVVLLGSEPVVAVGHSMGSQWVVELGATRPDLVSHVVVIGPVTDDHRRNGSVQALALGLDSCGEPPAANAIVFTDYVRCGPRWYLRQLGPMLTYPIERRVAELSAPLLIIRGGADPVATRQWCRRLRDAAGTGRLVEVPGRPHIVQWGAPRAVASALRAFVLAP</sequence>
<dbReference type="InterPro" id="IPR000073">
    <property type="entry name" value="AB_hydrolase_1"/>
</dbReference>
<dbReference type="GO" id="GO:0016787">
    <property type="term" value="F:hydrolase activity"/>
    <property type="evidence" value="ECO:0007669"/>
    <property type="project" value="UniProtKB-KW"/>
</dbReference>
<evidence type="ECO:0000313" key="3">
    <source>
        <dbReference type="Proteomes" id="UP000326838"/>
    </source>
</evidence>
<dbReference type="Pfam" id="PF00561">
    <property type="entry name" value="Abhydrolase_1"/>
    <property type="match status" value="1"/>
</dbReference>
<dbReference type="EMBL" id="VYUY01000009">
    <property type="protein sequence ID" value="KAA9133781.1"/>
    <property type="molecule type" value="Genomic_DNA"/>
</dbReference>
<keyword evidence="2" id="KW-0378">Hydrolase</keyword>
<proteinExistence type="predicted"/>
<dbReference type="Proteomes" id="UP000326838">
    <property type="component" value="Unassembled WGS sequence"/>
</dbReference>
<evidence type="ECO:0000313" key="2">
    <source>
        <dbReference type="EMBL" id="KAA9133781.1"/>
    </source>
</evidence>
<organism evidence="2 3">
    <name type="scientific">Microbacterium caowuchunii</name>
    <dbReference type="NCBI Taxonomy" id="2614638"/>
    <lineage>
        <taxon>Bacteria</taxon>
        <taxon>Bacillati</taxon>
        <taxon>Actinomycetota</taxon>
        <taxon>Actinomycetes</taxon>
        <taxon>Micrococcales</taxon>
        <taxon>Microbacteriaceae</taxon>
        <taxon>Microbacterium</taxon>
    </lineage>
</organism>
<gene>
    <name evidence="2" type="ORF">F6B40_08505</name>
</gene>
<dbReference type="SUPFAM" id="SSF53474">
    <property type="entry name" value="alpha/beta-Hydrolases"/>
    <property type="match status" value="1"/>
</dbReference>
<feature type="domain" description="AB hydrolase-1" evidence="1">
    <location>
        <begin position="35"/>
        <end position="131"/>
    </location>
</feature>
<keyword evidence="3" id="KW-1185">Reference proteome</keyword>
<accession>A0A5N0TGS1</accession>
<dbReference type="InterPro" id="IPR029058">
    <property type="entry name" value="AB_hydrolase_fold"/>
</dbReference>
<reference evidence="3" key="1">
    <citation type="submission" date="2019-09" db="EMBL/GenBank/DDBJ databases">
        <title>Mumia zhuanghuii sp. nov. isolated from the intestinal contents of plateau pika (Ochotona curzoniae) in the Qinghai-Tibet plateau of China.</title>
        <authorList>
            <person name="Tian Z."/>
        </authorList>
    </citation>
    <scope>NUCLEOTIDE SEQUENCE [LARGE SCALE GENOMIC DNA]</scope>
    <source>
        <strain evidence="3">L-033</strain>
    </source>
</reference>
<comment type="caution">
    <text evidence="2">The sequence shown here is derived from an EMBL/GenBank/DDBJ whole genome shotgun (WGS) entry which is preliminary data.</text>
</comment>
<protein>
    <submittedName>
        <fullName evidence="2">Alpha/beta hydrolase</fullName>
    </submittedName>
</protein>